<evidence type="ECO:0000313" key="1">
    <source>
        <dbReference type="EMBL" id="CAD7614329.1"/>
    </source>
</evidence>
<dbReference type="AlphaFoldDB" id="A0A7R9K9Y6"/>
<accession>A0A7R9K9Y6</accession>
<proteinExistence type="predicted"/>
<gene>
    <name evidence="1" type="ORF">TGEB3V08_LOCUS11402</name>
</gene>
<organism evidence="1">
    <name type="scientific">Timema genevievae</name>
    <name type="common">Walking stick</name>
    <dbReference type="NCBI Taxonomy" id="629358"/>
    <lineage>
        <taxon>Eukaryota</taxon>
        <taxon>Metazoa</taxon>
        <taxon>Ecdysozoa</taxon>
        <taxon>Arthropoda</taxon>
        <taxon>Hexapoda</taxon>
        <taxon>Insecta</taxon>
        <taxon>Pterygota</taxon>
        <taxon>Neoptera</taxon>
        <taxon>Polyneoptera</taxon>
        <taxon>Phasmatodea</taxon>
        <taxon>Timematodea</taxon>
        <taxon>Timematoidea</taxon>
        <taxon>Timematidae</taxon>
        <taxon>Timema</taxon>
    </lineage>
</organism>
<dbReference type="EMBL" id="OE849939">
    <property type="protein sequence ID" value="CAD7614329.1"/>
    <property type="molecule type" value="Genomic_DNA"/>
</dbReference>
<name>A0A7R9K9Y6_TIMGE</name>
<sequence length="139" mass="15442">MSPPHTPPTPTLRADPLKAEGSCCANRGWSTRVVISWTCPVTCSDRRGICGRPFCRPGISTCSGRIDLNITGSADLSGNLFRSPWDLRPAVLPARNINMFWKNRSQYHRLSEYGTRETFEEVACPVSSCSFRIPIPGRD</sequence>
<protein>
    <submittedName>
        <fullName evidence="1">Uncharacterized protein</fullName>
    </submittedName>
</protein>
<reference evidence="1" key="1">
    <citation type="submission" date="2020-11" db="EMBL/GenBank/DDBJ databases">
        <authorList>
            <person name="Tran Van P."/>
        </authorList>
    </citation>
    <scope>NUCLEOTIDE SEQUENCE</scope>
</reference>